<dbReference type="GO" id="GO:0003677">
    <property type="term" value="F:DNA binding"/>
    <property type="evidence" value="ECO:0007669"/>
    <property type="project" value="InterPro"/>
</dbReference>
<dbReference type="PROSITE" id="PS50943">
    <property type="entry name" value="HTH_CROC1"/>
    <property type="match status" value="1"/>
</dbReference>
<sequence>MNQPVWSWLPGPASLGAAVRDARKRRGLQQGDLAERCGVARMTISRMERGEAVAMDTALRALSEVGMSLVAVPMNARVTVTDG</sequence>
<gene>
    <name evidence="2" type="ORF">B8W67_05945</name>
</gene>
<dbReference type="AlphaFoldDB" id="A0AA91PG66"/>
<evidence type="ECO:0000259" key="1">
    <source>
        <dbReference type="PROSITE" id="PS50943"/>
    </source>
</evidence>
<dbReference type="SMART" id="SM00530">
    <property type="entry name" value="HTH_XRE"/>
    <property type="match status" value="1"/>
</dbReference>
<protein>
    <submittedName>
        <fullName evidence="2">Transcriptional regulator</fullName>
    </submittedName>
</protein>
<dbReference type="Gene3D" id="1.10.260.40">
    <property type="entry name" value="lambda repressor-like DNA-binding domains"/>
    <property type="match status" value="1"/>
</dbReference>
<proteinExistence type="predicted"/>
<reference evidence="2 3" key="1">
    <citation type="submission" date="2017-04" db="EMBL/GenBank/DDBJ databases">
        <title>The new phylogeny of genus Mycobacterium.</title>
        <authorList>
            <person name="Tortoli E."/>
            <person name="Trovato A."/>
            <person name="Cirillo D.M."/>
        </authorList>
    </citation>
    <scope>NUCLEOTIDE SEQUENCE [LARGE SCALE GENOMIC DNA]</scope>
    <source>
        <strain evidence="2 3">KCTC 19819</strain>
    </source>
</reference>
<dbReference type="InterPro" id="IPR010982">
    <property type="entry name" value="Lambda_DNA-bd_dom_sf"/>
</dbReference>
<dbReference type="RefSeq" id="WP_085302885.1">
    <property type="nucleotide sequence ID" value="NZ_AP022594.1"/>
</dbReference>
<name>A0AA91PG66_9MYCO</name>
<feature type="domain" description="HTH cro/C1-type" evidence="1">
    <location>
        <begin position="19"/>
        <end position="72"/>
    </location>
</feature>
<comment type="caution">
    <text evidence="2">The sequence shown here is derived from an EMBL/GenBank/DDBJ whole genome shotgun (WGS) entry which is preliminary data.</text>
</comment>
<dbReference type="InterPro" id="IPR001387">
    <property type="entry name" value="Cro/C1-type_HTH"/>
</dbReference>
<organism evidence="2 3">
    <name type="scientific">Mycolicibacillus koreensis</name>
    <dbReference type="NCBI Taxonomy" id="1069220"/>
    <lineage>
        <taxon>Bacteria</taxon>
        <taxon>Bacillati</taxon>
        <taxon>Actinomycetota</taxon>
        <taxon>Actinomycetes</taxon>
        <taxon>Mycobacteriales</taxon>
        <taxon>Mycobacteriaceae</taxon>
        <taxon>Mycolicibacillus</taxon>
    </lineage>
</organism>
<dbReference type="Proteomes" id="UP000193577">
    <property type="component" value="Unassembled WGS sequence"/>
</dbReference>
<evidence type="ECO:0000313" key="3">
    <source>
        <dbReference type="Proteomes" id="UP000193577"/>
    </source>
</evidence>
<dbReference type="CDD" id="cd00093">
    <property type="entry name" value="HTH_XRE"/>
    <property type="match status" value="1"/>
</dbReference>
<dbReference type="SUPFAM" id="SSF47413">
    <property type="entry name" value="lambda repressor-like DNA-binding domains"/>
    <property type="match status" value="1"/>
</dbReference>
<accession>A0AA91PG66</accession>
<dbReference type="Pfam" id="PF01381">
    <property type="entry name" value="HTH_3"/>
    <property type="match status" value="1"/>
</dbReference>
<evidence type="ECO:0000313" key="2">
    <source>
        <dbReference type="EMBL" id="OSC34788.1"/>
    </source>
</evidence>
<dbReference type="EMBL" id="NCXO01000008">
    <property type="protein sequence ID" value="OSC34788.1"/>
    <property type="molecule type" value="Genomic_DNA"/>
</dbReference>
<keyword evidence="3" id="KW-1185">Reference proteome</keyword>